<keyword evidence="2" id="KW-1185">Reference proteome</keyword>
<gene>
    <name evidence="1" type="ORF">B0H50_101105</name>
</gene>
<evidence type="ECO:0000313" key="2">
    <source>
        <dbReference type="Proteomes" id="UP000245523"/>
    </source>
</evidence>
<accession>A0ABX5LQB5</accession>
<evidence type="ECO:0000313" key="1">
    <source>
        <dbReference type="EMBL" id="PWL04094.1"/>
    </source>
</evidence>
<dbReference type="EMBL" id="QGHD01000001">
    <property type="protein sequence ID" value="PWL04094.1"/>
    <property type="molecule type" value="Genomic_DNA"/>
</dbReference>
<comment type="caution">
    <text evidence="1">The sequence shown here is derived from an EMBL/GenBank/DDBJ whole genome shotgun (WGS) entry which is preliminary data.</text>
</comment>
<proteinExistence type="predicted"/>
<dbReference type="SUPFAM" id="SSF158997">
    <property type="entry name" value="Trm112p-like"/>
    <property type="match status" value="1"/>
</dbReference>
<name>A0ABX5LQB5_9BACT</name>
<reference evidence="1 2" key="1">
    <citation type="submission" date="2018-05" db="EMBL/GenBank/DDBJ databases">
        <title>Animal gut microbial communities from fecal samples from Wisconsin, USA.</title>
        <authorList>
            <person name="Neumann A."/>
        </authorList>
    </citation>
    <scope>NUCLEOTIDE SEQUENCE [LARGE SCALE GENOMIC DNA]</scope>
    <source>
        <strain evidence="1 2">UWS4</strain>
    </source>
</reference>
<dbReference type="Proteomes" id="UP000245523">
    <property type="component" value="Unassembled WGS sequence"/>
</dbReference>
<dbReference type="RefSeq" id="WP_233244441.1">
    <property type="nucleotide sequence ID" value="NZ_JAXEIU010000013.1"/>
</dbReference>
<sequence>MDSEMLSILCTPDTRKPLREASESEISRVNAEISQGKLKTVGGTLLSEPLEDALVSEDGTKLYPVKNGIPVLLTDEAIALSF</sequence>
<organism evidence="1 2">
    <name type="scientific">Hallerella porci</name>
    <dbReference type="NCBI Taxonomy" id="1945871"/>
    <lineage>
        <taxon>Bacteria</taxon>
        <taxon>Pseudomonadati</taxon>
        <taxon>Fibrobacterota</taxon>
        <taxon>Fibrobacteria</taxon>
        <taxon>Fibrobacterales</taxon>
        <taxon>Fibrobacteraceae</taxon>
        <taxon>Hallerella</taxon>
    </lineage>
</organism>
<protein>
    <submittedName>
        <fullName evidence="1">Uncharacterized protein YbaR (Trm112 family)</fullName>
    </submittedName>
</protein>
<dbReference type="Gene3D" id="2.20.25.10">
    <property type="match status" value="1"/>
</dbReference>